<feature type="binding site" evidence="12">
    <location>
        <position position="130"/>
    </location>
    <ligand>
        <name>Zn(2+)</name>
        <dbReference type="ChEBI" id="CHEBI:29105"/>
        <note>catalytic</note>
    </ligand>
</feature>
<dbReference type="PANTHER" id="PTHR43221">
    <property type="entry name" value="PROTEASE HTPX"/>
    <property type="match status" value="1"/>
</dbReference>
<evidence type="ECO:0000313" key="15">
    <source>
        <dbReference type="EMBL" id="PWW00568.1"/>
    </source>
</evidence>
<evidence type="ECO:0000256" key="8">
    <source>
        <dbReference type="ARBA" id="ARBA00022833"/>
    </source>
</evidence>
<dbReference type="InterPro" id="IPR022919">
    <property type="entry name" value="Pept_M48_protease_HtpX"/>
</dbReference>
<comment type="caution">
    <text evidence="15">The sequence shown here is derived from an EMBL/GenBank/DDBJ whole genome shotgun (WGS) entry which is preliminary data.</text>
</comment>
<keyword evidence="6 12" id="KW-0479">Metal-binding</keyword>
<accession>A0A317PL96</accession>
<feature type="domain" description="Peptidase M48" evidence="14">
    <location>
        <begin position="65"/>
        <end position="277"/>
    </location>
</feature>
<dbReference type="Gene3D" id="3.30.2010.10">
    <property type="entry name" value="Metalloproteases ('zincins'), catalytic domain"/>
    <property type="match status" value="1"/>
</dbReference>
<evidence type="ECO:0000256" key="6">
    <source>
        <dbReference type="ARBA" id="ARBA00022723"/>
    </source>
</evidence>
<dbReference type="RefSeq" id="WP_110032770.1">
    <property type="nucleotide sequence ID" value="NZ_QGTR01000003.1"/>
</dbReference>
<dbReference type="NCBIfam" id="NF002826">
    <property type="entry name" value="PRK03001.1"/>
    <property type="match status" value="1"/>
</dbReference>
<evidence type="ECO:0000256" key="12">
    <source>
        <dbReference type="HAMAP-Rule" id="MF_00188"/>
    </source>
</evidence>
<evidence type="ECO:0000256" key="3">
    <source>
        <dbReference type="ARBA" id="ARBA00022475"/>
    </source>
</evidence>
<dbReference type="PANTHER" id="PTHR43221:SF1">
    <property type="entry name" value="PROTEASE HTPX"/>
    <property type="match status" value="1"/>
</dbReference>
<reference evidence="15 16" key="1">
    <citation type="submission" date="2018-05" db="EMBL/GenBank/DDBJ databases">
        <title>Genomic Encyclopedia of Type Strains, Phase IV (KMG-IV): sequencing the most valuable type-strain genomes for metagenomic binning, comparative biology and taxonomic classification.</title>
        <authorList>
            <person name="Goeker M."/>
        </authorList>
    </citation>
    <scope>NUCLEOTIDE SEQUENCE [LARGE SCALE GENOMIC DNA]</scope>
    <source>
        <strain evidence="15 16">DSM 16791</strain>
    </source>
</reference>
<feature type="binding site" evidence="12">
    <location>
        <position position="201"/>
    </location>
    <ligand>
        <name>Zn(2+)</name>
        <dbReference type="ChEBI" id="CHEBI:29105"/>
        <note>catalytic</note>
    </ligand>
</feature>
<protein>
    <recommendedName>
        <fullName evidence="12">Protease HtpX homolog</fullName>
        <ecNumber evidence="12">3.4.24.-</ecNumber>
    </recommendedName>
</protein>
<comment type="caution">
    <text evidence="12">Lacks conserved residue(s) required for the propagation of feature annotation.</text>
</comment>
<dbReference type="Proteomes" id="UP000246352">
    <property type="component" value="Unassembled WGS sequence"/>
</dbReference>
<keyword evidence="15" id="KW-0346">Stress response</keyword>
<evidence type="ECO:0000256" key="5">
    <source>
        <dbReference type="ARBA" id="ARBA00022692"/>
    </source>
</evidence>
<keyword evidence="3 12" id="KW-1003">Cell membrane</keyword>
<gene>
    <name evidence="12" type="primary">htpX</name>
    <name evidence="15" type="ORF">DFR52_103775</name>
</gene>
<keyword evidence="8 12" id="KW-0862">Zinc</keyword>
<dbReference type="GO" id="GO:0004222">
    <property type="term" value="F:metalloendopeptidase activity"/>
    <property type="evidence" value="ECO:0007669"/>
    <property type="project" value="UniProtKB-UniRule"/>
</dbReference>
<dbReference type="GO" id="GO:0008270">
    <property type="term" value="F:zinc ion binding"/>
    <property type="evidence" value="ECO:0007669"/>
    <property type="project" value="UniProtKB-UniRule"/>
</dbReference>
<dbReference type="Pfam" id="PF01435">
    <property type="entry name" value="Peptidase_M48"/>
    <property type="match status" value="1"/>
</dbReference>
<keyword evidence="10 12" id="KW-0482">Metalloprotease</keyword>
<evidence type="ECO:0000256" key="10">
    <source>
        <dbReference type="ARBA" id="ARBA00023049"/>
    </source>
</evidence>
<organism evidence="15 16">
    <name type="scientific">Hoeflea marina</name>
    <dbReference type="NCBI Taxonomy" id="274592"/>
    <lineage>
        <taxon>Bacteria</taxon>
        <taxon>Pseudomonadati</taxon>
        <taxon>Pseudomonadota</taxon>
        <taxon>Alphaproteobacteria</taxon>
        <taxon>Hyphomicrobiales</taxon>
        <taxon>Rhizobiaceae</taxon>
        <taxon>Hoeflea</taxon>
    </lineage>
</organism>
<dbReference type="GO" id="GO:0005886">
    <property type="term" value="C:plasma membrane"/>
    <property type="evidence" value="ECO:0007669"/>
    <property type="project" value="UniProtKB-SubCell"/>
</dbReference>
<keyword evidence="5 12" id="KW-0812">Transmembrane</keyword>
<dbReference type="HAMAP" id="MF_00188">
    <property type="entry name" value="Pept_M48_protease_HtpX"/>
    <property type="match status" value="1"/>
</dbReference>
<comment type="subcellular location">
    <subcellularLocation>
        <location evidence="1 12">Cell membrane</location>
        <topology evidence="1 12">Multi-pass membrane protein</topology>
    </subcellularLocation>
</comment>
<dbReference type="OrthoDB" id="15218at2"/>
<dbReference type="InterPro" id="IPR001915">
    <property type="entry name" value="Peptidase_M48"/>
</dbReference>
<dbReference type="AlphaFoldDB" id="A0A317PL96"/>
<keyword evidence="9 12" id="KW-1133">Transmembrane helix</keyword>
<name>A0A317PL96_9HYPH</name>
<dbReference type="InterPro" id="IPR050083">
    <property type="entry name" value="HtpX_protease"/>
</dbReference>
<dbReference type="GO" id="GO:0006508">
    <property type="term" value="P:proteolysis"/>
    <property type="evidence" value="ECO:0007669"/>
    <property type="project" value="UniProtKB-KW"/>
</dbReference>
<evidence type="ECO:0000256" key="13">
    <source>
        <dbReference type="SAM" id="MobiDB-lite"/>
    </source>
</evidence>
<evidence type="ECO:0000313" key="16">
    <source>
        <dbReference type="Proteomes" id="UP000246352"/>
    </source>
</evidence>
<evidence type="ECO:0000256" key="2">
    <source>
        <dbReference type="ARBA" id="ARBA00009779"/>
    </source>
</evidence>
<evidence type="ECO:0000256" key="4">
    <source>
        <dbReference type="ARBA" id="ARBA00022670"/>
    </source>
</evidence>
<feature type="transmembrane region" description="Helical" evidence="12">
    <location>
        <begin position="141"/>
        <end position="163"/>
    </location>
</feature>
<dbReference type="NCBIfam" id="NF002363">
    <property type="entry name" value="PRK01345.1"/>
    <property type="match status" value="1"/>
</dbReference>
<evidence type="ECO:0000256" key="9">
    <source>
        <dbReference type="ARBA" id="ARBA00022989"/>
    </source>
</evidence>
<comment type="similarity">
    <text evidence="2 12">Belongs to the peptidase M48B family.</text>
</comment>
<dbReference type="EMBL" id="QGTR01000003">
    <property type="protein sequence ID" value="PWW00568.1"/>
    <property type="molecule type" value="Genomic_DNA"/>
</dbReference>
<evidence type="ECO:0000256" key="7">
    <source>
        <dbReference type="ARBA" id="ARBA00022801"/>
    </source>
</evidence>
<dbReference type="EC" id="3.4.24.-" evidence="12"/>
<proteinExistence type="inferred from homology"/>
<feature type="region of interest" description="Disordered" evidence="13">
    <location>
        <begin position="286"/>
        <end position="330"/>
    </location>
</feature>
<keyword evidence="7 12" id="KW-0378">Hydrolase</keyword>
<keyword evidence="11 12" id="KW-0472">Membrane</keyword>
<keyword evidence="16" id="KW-1185">Reference proteome</keyword>
<sequence length="330" mass="34879">MNLVRTAMLLAFLTALFMAVGFLVGGTGGMIIAFFVAAGMNLFSYWNSDKMVLRMHHAVEVDARTAPEFYRIVEDLAHNAGLPMPRVFVIQNRQPNAFATGRNPENAAVAASTGLLETLSDEEVAAVMAHELAHVQNRDTLTMTITATLAGAISMLGNFALFFGGNRNSNNPFGFVGVLVAMIVAPFAAMMVQMAISRTREYSADRRGAEICGNPLWLASALRKIALGAGRVVNEDAERNPATAHMFIINPLNGQRMDGLFSTHPATENRIAALEAMAAAGAVPAAPARGRAPGAEDSVAGPWGKPAAPGAKSGQGPWGRNGSSQRGSRS</sequence>
<keyword evidence="4 12" id="KW-0645">Protease</keyword>
<feature type="binding site" evidence="12">
    <location>
        <position position="134"/>
    </location>
    <ligand>
        <name>Zn(2+)</name>
        <dbReference type="ChEBI" id="CHEBI:29105"/>
        <note>catalytic</note>
    </ligand>
</feature>
<comment type="cofactor">
    <cofactor evidence="12">
        <name>Zn(2+)</name>
        <dbReference type="ChEBI" id="CHEBI:29105"/>
    </cofactor>
    <text evidence="12">Binds 1 zinc ion per subunit.</text>
</comment>
<feature type="transmembrane region" description="Helical" evidence="12">
    <location>
        <begin position="175"/>
        <end position="196"/>
    </location>
</feature>
<feature type="active site" evidence="12">
    <location>
        <position position="131"/>
    </location>
</feature>
<evidence type="ECO:0000256" key="1">
    <source>
        <dbReference type="ARBA" id="ARBA00004651"/>
    </source>
</evidence>
<evidence type="ECO:0000259" key="14">
    <source>
        <dbReference type="Pfam" id="PF01435"/>
    </source>
</evidence>
<evidence type="ECO:0000256" key="11">
    <source>
        <dbReference type="ARBA" id="ARBA00023136"/>
    </source>
</evidence>
<dbReference type="CDD" id="cd07336">
    <property type="entry name" value="M48B_HtpX_like"/>
    <property type="match status" value="1"/>
</dbReference>